<dbReference type="Pfam" id="PF05018">
    <property type="entry name" value="CFA20_dom"/>
    <property type="match status" value="1"/>
</dbReference>
<reference evidence="3" key="3">
    <citation type="submission" date="2025-05" db="UniProtKB">
        <authorList>
            <consortium name="Ensembl"/>
        </authorList>
    </citation>
    <scope>IDENTIFICATION</scope>
</reference>
<dbReference type="Proteomes" id="UP000007303">
    <property type="component" value="Unassembled WGS sequence"/>
</dbReference>
<evidence type="ECO:0000313" key="3">
    <source>
        <dbReference type="Ensembl" id="ENSTNIP00000015309.1"/>
    </source>
</evidence>
<evidence type="ECO:0000313" key="4">
    <source>
        <dbReference type="Proteomes" id="UP000007303"/>
    </source>
</evidence>
<dbReference type="AlphaFoldDB" id="Q4S6N2"/>
<protein>
    <submittedName>
        <fullName evidence="2">(spotted green pufferfish) hypothetical protein</fullName>
    </submittedName>
</protein>
<evidence type="ECO:0000259" key="1">
    <source>
        <dbReference type="Pfam" id="PF05018"/>
    </source>
</evidence>
<dbReference type="HOGENOM" id="CLU_2084127_0_0_1"/>
<dbReference type="STRING" id="99883.ENSTNIP00000015309"/>
<dbReference type="OrthoDB" id="7698751at2759"/>
<accession>Q4S6N2</accession>
<reference evidence="2 4" key="1">
    <citation type="journal article" date="2004" name="Nature">
        <title>Genome duplication in the teleost fish Tetraodon nigroviridis reveals the early vertebrate proto-karyotype.</title>
        <authorList>
            <person name="Jaillon O."/>
            <person name="Aury J.-M."/>
            <person name="Brunet F."/>
            <person name="Petit J.-L."/>
            <person name="Stange-Thomann N."/>
            <person name="Mauceli E."/>
            <person name="Bouneau L."/>
            <person name="Fischer C."/>
            <person name="Ozouf-Costaz C."/>
            <person name="Bernot A."/>
            <person name="Nicaud S."/>
            <person name="Jaffe D."/>
            <person name="Fisher S."/>
            <person name="Lutfalla G."/>
            <person name="Dossat C."/>
            <person name="Segurens B."/>
            <person name="Dasilva C."/>
            <person name="Salanoubat M."/>
            <person name="Levy M."/>
            <person name="Boudet N."/>
            <person name="Castellano S."/>
            <person name="Anthouard V."/>
            <person name="Jubin C."/>
            <person name="Castelli V."/>
            <person name="Katinka M."/>
            <person name="Vacherie B."/>
            <person name="Biemont C."/>
            <person name="Skalli Z."/>
            <person name="Cattolico L."/>
            <person name="Poulain J."/>
            <person name="De Berardinis V."/>
            <person name="Cruaud C."/>
            <person name="Duprat S."/>
            <person name="Brottier P."/>
            <person name="Coutanceau J.-P."/>
            <person name="Gouzy J."/>
            <person name="Parra G."/>
            <person name="Lardier G."/>
            <person name="Chapple C."/>
            <person name="McKernan K.J."/>
            <person name="McEwan P."/>
            <person name="Bosak S."/>
            <person name="Kellis M."/>
            <person name="Volff J.-N."/>
            <person name="Guigo R."/>
            <person name="Zody M.C."/>
            <person name="Mesirov J."/>
            <person name="Lindblad-Toh K."/>
            <person name="Birren B."/>
            <person name="Nusbaum C."/>
            <person name="Kahn D."/>
            <person name="Robinson-Rechavi M."/>
            <person name="Laudet V."/>
            <person name="Schachter V."/>
            <person name="Quetier F."/>
            <person name="Saurin W."/>
            <person name="Scarpelli C."/>
            <person name="Wincker P."/>
            <person name="Lander E.S."/>
            <person name="Weissenbach J."/>
            <person name="Roest Crollius H."/>
        </authorList>
    </citation>
    <scope>NUCLEOTIDE SEQUENCE [LARGE SCALE GENOMIC DNA]</scope>
</reference>
<organism evidence="2">
    <name type="scientific">Tetraodon nigroviridis</name>
    <name type="common">Spotted green pufferfish</name>
    <name type="synonym">Chelonodon nigroviridis</name>
    <dbReference type="NCBI Taxonomy" id="99883"/>
    <lineage>
        <taxon>Eukaryota</taxon>
        <taxon>Metazoa</taxon>
        <taxon>Chordata</taxon>
        <taxon>Craniata</taxon>
        <taxon>Vertebrata</taxon>
        <taxon>Euteleostomi</taxon>
        <taxon>Actinopterygii</taxon>
        <taxon>Neopterygii</taxon>
        <taxon>Teleostei</taxon>
        <taxon>Neoteleostei</taxon>
        <taxon>Acanthomorphata</taxon>
        <taxon>Eupercaria</taxon>
        <taxon>Tetraodontiformes</taxon>
        <taxon>Tetradontoidea</taxon>
        <taxon>Tetraodontidae</taxon>
        <taxon>Tetraodon</taxon>
    </lineage>
</organism>
<dbReference type="KEGG" id="tng:GSTEN00023206G001"/>
<name>Q4S6N2_TETNG</name>
<dbReference type="InterPro" id="IPR040441">
    <property type="entry name" value="CFA20/CFAP20DC"/>
</dbReference>
<sequence>MFYSMESNHLSVWGKEVRNGYVQGVLDEETQSSTIELHGINTRTTYITCPPDPKDSLGIRLPFLNLLLKKTGEDFSFEITVSTHTIHVWVINIDRQHVNNWPKSERNVRDRFQTPAG</sequence>
<dbReference type="EMBL" id="CAAE01014724">
    <property type="protein sequence ID" value="CAG03700.1"/>
    <property type="molecule type" value="Genomic_DNA"/>
</dbReference>
<dbReference type="InterPro" id="IPR007714">
    <property type="entry name" value="CFA20_dom"/>
</dbReference>
<dbReference type="PANTHER" id="PTHR12458">
    <property type="entry name" value="ORF PROTEIN"/>
    <property type="match status" value="1"/>
</dbReference>
<dbReference type="Ensembl" id="ENSTNIT00000015514.1">
    <property type="protein sequence ID" value="ENSTNIP00000015309.1"/>
    <property type="gene ID" value="ENSTNIG00000012341.1"/>
</dbReference>
<proteinExistence type="predicted"/>
<gene>
    <name evidence="2" type="ORF">GSTENG00023206001</name>
</gene>
<keyword evidence="4" id="KW-1185">Reference proteome</keyword>
<feature type="domain" description="CFA20" evidence="1">
    <location>
        <begin position="2"/>
        <end position="83"/>
    </location>
</feature>
<evidence type="ECO:0000313" key="2">
    <source>
        <dbReference type="EMBL" id="CAG03700.1"/>
    </source>
</evidence>
<reference evidence="2" key="2">
    <citation type="submission" date="2004-02" db="EMBL/GenBank/DDBJ databases">
        <authorList>
            <consortium name="Genoscope"/>
            <consortium name="Whitehead Institute Centre for Genome Research"/>
        </authorList>
    </citation>
    <scope>NUCLEOTIDE SEQUENCE</scope>
</reference>